<reference evidence="3" key="1">
    <citation type="journal article" date="2011" name="Genome Biol.">
        <title>Comparative and functional genomics provide insights into the pathogenicity of dermatophytic fungi.</title>
        <authorList>
            <person name="Burmester A."/>
            <person name="Shelest E."/>
            <person name="Gloeckner G."/>
            <person name="Heddergott C."/>
            <person name="Schindler S."/>
            <person name="Staib P."/>
            <person name="Heidel A."/>
            <person name="Felder M."/>
            <person name="Petzold A."/>
            <person name="Szafranski K."/>
            <person name="Feuermann M."/>
            <person name="Pedruzzi I."/>
            <person name="Priebe S."/>
            <person name="Groth M."/>
            <person name="Winkler R."/>
            <person name="Li W."/>
            <person name="Kniemeyer O."/>
            <person name="Schroeckh V."/>
            <person name="Hertweck C."/>
            <person name="Hube B."/>
            <person name="White T.C."/>
            <person name="Platzer M."/>
            <person name="Guthke R."/>
            <person name="Heitman J."/>
            <person name="Woestemeyer J."/>
            <person name="Zipfel P.F."/>
            <person name="Monod M."/>
            <person name="Brakhage A.A."/>
        </authorList>
    </citation>
    <scope>NUCLEOTIDE SEQUENCE [LARGE SCALE GENOMIC DNA]</scope>
    <source>
        <strain evidence="3">ATCC MYA-4681 / CBS 112371</strain>
    </source>
</reference>
<dbReference type="EMBL" id="ABSU01000009">
    <property type="protein sequence ID" value="EFE33557.1"/>
    <property type="molecule type" value="Genomic_DNA"/>
</dbReference>
<protein>
    <submittedName>
        <fullName evidence="2">Uncharacterized protein</fullName>
    </submittedName>
</protein>
<feature type="compositionally biased region" description="Acidic residues" evidence="1">
    <location>
        <begin position="53"/>
        <end position="69"/>
    </location>
</feature>
<dbReference type="KEGG" id="abe:ARB_07502"/>
<evidence type="ECO:0000256" key="1">
    <source>
        <dbReference type="SAM" id="MobiDB-lite"/>
    </source>
</evidence>
<gene>
    <name evidence="2" type="ORF">ARB_07502</name>
</gene>
<name>D4ATD8_ARTBC</name>
<evidence type="ECO:0000313" key="2">
    <source>
        <dbReference type="EMBL" id="EFE33557.1"/>
    </source>
</evidence>
<evidence type="ECO:0000313" key="3">
    <source>
        <dbReference type="Proteomes" id="UP000008866"/>
    </source>
</evidence>
<dbReference type="GeneID" id="9521615"/>
<sequence>MLLWPVEHRSLDVFLWGHGGLLLPANHSAGLAVSGHSAKVDRYDGGPEVNNMDGEDDDDDDDEQEIVNK</sequence>
<organism evidence="2 3">
    <name type="scientific">Arthroderma benhamiae (strain ATCC MYA-4681 / CBS 112371)</name>
    <name type="common">Trichophyton mentagrophytes</name>
    <dbReference type="NCBI Taxonomy" id="663331"/>
    <lineage>
        <taxon>Eukaryota</taxon>
        <taxon>Fungi</taxon>
        <taxon>Dikarya</taxon>
        <taxon>Ascomycota</taxon>
        <taxon>Pezizomycotina</taxon>
        <taxon>Eurotiomycetes</taxon>
        <taxon>Eurotiomycetidae</taxon>
        <taxon>Onygenales</taxon>
        <taxon>Arthrodermataceae</taxon>
        <taxon>Trichophyton</taxon>
    </lineage>
</organism>
<feature type="region of interest" description="Disordered" evidence="1">
    <location>
        <begin position="36"/>
        <end position="69"/>
    </location>
</feature>
<dbReference type="RefSeq" id="XP_003014197.1">
    <property type="nucleotide sequence ID" value="XM_003014151.1"/>
</dbReference>
<dbReference type="Proteomes" id="UP000008866">
    <property type="component" value="Unassembled WGS sequence"/>
</dbReference>
<comment type="caution">
    <text evidence="2">The sequence shown here is derived from an EMBL/GenBank/DDBJ whole genome shotgun (WGS) entry which is preliminary data.</text>
</comment>
<dbReference type="AlphaFoldDB" id="D4ATD8"/>
<proteinExistence type="predicted"/>
<accession>D4ATD8</accession>
<keyword evidence="3" id="KW-1185">Reference proteome</keyword>
<dbReference type="HOGENOM" id="CLU_2775466_0_0_1"/>